<keyword evidence="5" id="KW-0240">DNA-directed RNA polymerase</keyword>
<dbReference type="GO" id="GO:0031012">
    <property type="term" value="C:extracellular matrix"/>
    <property type="evidence" value="ECO:0007669"/>
    <property type="project" value="TreeGrafter"/>
</dbReference>
<dbReference type="GO" id="GO:0005615">
    <property type="term" value="C:extracellular space"/>
    <property type="evidence" value="ECO:0007669"/>
    <property type="project" value="TreeGrafter"/>
</dbReference>
<accession>A0A8J5JSN3</accession>
<feature type="region of interest" description="Disordered" evidence="3">
    <location>
        <begin position="215"/>
        <end position="237"/>
    </location>
</feature>
<dbReference type="PANTHER" id="PTHR12236">
    <property type="entry name" value="STRUCTURAL CONTITUENT OF CUTICLE"/>
    <property type="match status" value="1"/>
</dbReference>
<dbReference type="AlphaFoldDB" id="A0A8J5JSN3"/>
<dbReference type="PROSITE" id="PS51155">
    <property type="entry name" value="CHIT_BIND_RR_2"/>
    <property type="match status" value="1"/>
</dbReference>
<dbReference type="EMBL" id="JAHLQT010029499">
    <property type="protein sequence ID" value="KAG7161328.1"/>
    <property type="molecule type" value="Genomic_DNA"/>
</dbReference>
<evidence type="ECO:0000256" key="4">
    <source>
        <dbReference type="SAM" id="SignalP"/>
    </source>
</evidence>
<name>A0A8J5JSN3_HOMAM</name>
<gene>
    <name evidence="5" type="primary">Polr2a-L20</name>
    <name evidence="5" type="ORF">Hamer_G013957</name>
</gene>
<protein>
    <submittedName>
        <fullName evidence="5">DNA-directed RNA polymerase II subunit RPB1-like 20</fullName>
    </submittedName>
</protein>
<keyword evidence="1 2" id="KW-0193">Cuticle</keyword>
<comment type="caution">
    <text evidence="5">The sequence shown here is derived from an EMBL/GenBank/DDBJ whole genome shotgun (WGS) entry which is preliminary data.</text>
</comment>
<evidence type="ECO:0000256" key="1">
    <source>
        <dbReference type="ARBA" id="ARBA00022460"/>
    </source>
</evidence>
<keyword evidence="4" id="KW-0732">Signal</keyword>
<dbReference type="InterPro" id="IPR051217">
    <property type="entry name" value="Insect_Cuticle_Struc_Prot"/>
</dbReference>
<evidence type="ECO:0000256" key="3">
    <source>
        <dbReference type="SAM" id="MobiDB-lite"/>
    </source>
</evidence>
<evidence type="ECO:0000256" key="2">
    <source>
        <dbReference type="PROSITE-ProRule" id="PRU00497"/>
    </source>
</evidence>
<reference evidence="5" key="1">
    <citation type="journal article" date="2021" name="Sci. Adv.">
        <title>The American lobster genome reveals insights on longevity, neural, and immune adaptations.</title>
        <authorList>
            <person name="Polinski J.M."/>
            <person name="Zimin A.V."/>
            <person name="Clark K.F."/>
            <person name="Kohn A.B."/>
            <person name="Sadowski N."/>
            <person name="Timp W."/>
            <person name="Ptitsyn A."/>
            <person name="Khanna P."/>
            <person name="Romanova D.Y."/>
            <person name="Williams P."/>
            <person name="Greenwood S.J."/>
            <person name="Moroz L.L."/>
            <person name="Walt D.R."/>
            <person name="Bodnar A.G."/>
        </authorList>
    </citation>
    <scope>NUCLEOTIDE SEQUENCE</scope>
    <source>
        <strain evidence="5">GMGI-L3</strain>
    </source>
</reference>
<dbReference type="Proteomes" id="UP000747542">
    <property type="component" value="Unassembled WGS sequence"/>
</dbReference>
<sequence length="237" mass="24852">MGLLKMMVTAVIVGVVRGRPDDAPHPGYSYPVPPPPAYGPPAPAYGPPAPAYGPPAPAYDHPTPAYGPPAPAYAHPTPAYGPPAPAYGPPAPAYAHPTPAYGPPAPAYGSPAPAYAPEPAYAPPAPAYGTPAPAYAPPSHDNKGMPYDFAYGVKDDYTGNNYGHNENSDGNTVTGEYSVLLPDSRTQIVTYTADHYKGYIAEVRYEGEARYDEPQHYAPKYPVPSYKPAPVYGSPSA</sequence>
<feature type="chain" id="PRO_5035159749" evidence="4">
    <location>
        <begin position="19"/>
        <end position="237"/>
    </location>
</feature>
<evidence type="ECO:0000313" key="5">
    <source>
        <dbReference type="EMBL" id="KAG7161328.1"/>
    </source>
</evidence>
<dbReference type="InterPro" id="IPR000618">
    <property type="entry name" value="Insect_cuticle"/>
</dbReference>
<dbReference type="Pfam" id="PF00379">
    <property type="entry name" value="Chitin_bind_4"/>
    <property type="match status" value="1"/>
</dbReference>
<organism evidence="5 6">
    <name type="scientific">Homarus americanus</name>
    <name type="common">American lobster</name>
    <dbReference type="NCBI Taxonomy" id="6706"/>
    <lineage>
        <taxon>Eukaryota</taxon>
        <taxon>Metazoa</taxon>
        <taxon>Ecdysozoa</taxon>
        <taxon>Arthropoda</taxon>
        <taxon>Crustacea</taxon>
        <taxon>Multicrustacea</taxon>
        <taxon>Malacostraca</taxon>
        <taxon>Eumalacostraca</taxon>
        <taxon>Eucarida</taxon>
        <taxon>Decapoda</taxon>
        <taxon>Pleocyemata</taxon>
        <taxon>Astacidea</taxon>
        <taxon>Nephropoidea</taxon>
        <taxon>Nephropidae</taxon>
        <taxon>Homarus</taxon>
    </lineage>
</organism>
<dbReference type="GO" id="GO:0042302">
    <property type="term" value="F:structural constituent of cuticle"/>
    <property type="evidence" value="ECO:0007669"/>
    <property type="project" value="UniProtKB-UniRule"/>
</dbReference>
<feature type="signal peptide" evidence="4">
    <location>
        <begin position="1"/>
        <end position="18"/>
    </location>
</feature>
<dbReference type="OrthoDB" id="6423516at2759"/>
<dbReference type="GO" id="GO:0000428">
    <property type="term" value="C:DNA-directed RNA polymerase complex"/>
    <property type="evidence" value="ECO:0007669"/>
    <property type="project" value="UniProtKB-KW"/>
</dbReference>
<dbReference type="PANTHER" id="PTHR12236:SF79">
    <property type="entry name" value="CUTICULAR PROTEIN 50CB-RELATED"/>
    <property type="match status" value="1"/>
</dbReference>
<evidence type="ECO:0000313" key="6">
    <source>
        <dbReference type="Proteomes" id="UP000747542"/>
    </source>
</evidence>
<keyword evidence="5" id="KW-0804">Transcription</keyword>
<keyword evidence="6" id="KW-1185">Reference proteome</keyword>
<proteinExistence type="predicted"/>